<comment type="caution">
    <text evidence="2">The sequence shown here is derived from an EMBL/GenBank/DDBJ whole genome shotgun (WGS) entry which is preliminary data.</text>
</comment>
<dbReference type="Proteomes" id="UP000324629">
    <property type="component" value="Unassembled WGS sequence"/>
</dbReference>
<proteinExistence type="predicted"/>
<name>A0A5J4NX21_9TREM</name>
<dbReference type="EMBL" id="QNGE01000517">
    <property type="protein sequence ID" value="KAA3680166.1"/>
    <property type="molecule type" value="Genomic_DNA"/>
</dbReference>
<sequence>MPNQEASTITSLFLNGWIARSGTPSELHYDQGAAFESRLLEELDVRLRVTYKIAAQHRSKSQHHQNNCYDRTANVPVCRIGNHVWLYRPKPPLGAAHKFHRPWLGSFAIVRVWSLTEYVIHYTTNSTADVLTVHYKRQRKPRCGPYQCHLSAFRSRSRQSKYQPKVVAATLAVPRHCGHCLIERGAV</sequence>
<evidence type="ECO:0000313" key="3">
    <source>
        <dbReference type="Proteomes" id="UP000324629"/>
    </source>
</evidence>
<dbReference type="AlphaFoldDB" id="A0A5J4NX21"/>
<reference evidence="2 3" key="1">
    <citation type="journal article" date="2019" name="Gigascience">
        <title>Whole-genome sequence of the oriental lung fluke Paragonimus westermani.</title>
        <authorList>
            <person name="Oey H."/>
            <person name="Zakrzewski M."/>
            <person name="Narain K."/>
            <person name="Devi K.R."/>
            <person name="Agatsuma T."/>
            <person name="Nawaratna S."/>
            <person name="Gobert G.N."/>
            <person name="Jones M.K."/>
            <person name="Ragan M.A."/>
            <person name="McManus D.P."/>
            <person name="Krause L."/>
        </authorList>
    </citation>
    <scope>NUCLEOTIDE SEQUENCE [LARGE SCALE GENOMIC DNA]</scope>
    <source>
        <strain evidence="2 3">IND2009</strain>
    </source>
</reference>
<gene>
    <name evidence="2" type="ORF">DEA37_0004328</name>
    <name evidence="1" type="ORF">DEA37_0014563</name>
</gene>
<protein>
    <recommendedName>
        <fullName evidence="4">Integrase catalytic domain-containing protein</fullName>
    </recommendedName>
</protein>
<accession>A0A5J4NX21</accession>
<evidence type="ECO:0008006" key="4">
    <source>
        <dbReference type="Google" id="ProtNLM"/>
    </source>
</evidence>
<keyword evidence="3" id="KW-1185">Reference proteome</keyword>
<organism evidence="2 3">
    <name type="scientific">Paragonimus westermani</name>
    <dbReference type="NCBI Taxonomy" id="34504"/>
    <lineage>
        <taxon>Eukaryota</taxon>
        <taxon>Metazoa</taxon>
        <taxon>Spiralia</taxon>
        <taxon>Lophotrochozoa</taxon>
        <taxon>Platyhelminthes</taxon>
        <taxon>Trematoda</taxon>
        <taxon>Digenea</taxon>
        <taxon>Plagiorchiida</taxon>
        <taxon>Troglotremata</taxon>
        <taxon>Troglotrematidae</taxon>
        <taxon>Paragonimus</taxon>
    </lineage>
</organism>
<dbReference type="EMBL" id="QNGE01009721">
    <property type="protein sequence ID" value="KAA3670533.1"/>
    <property type="molecule type" value="Genomic_DNA"/>
</dbReference>
<evidence type="ECO:0000313" key="1">
    <source>
        <dbReference type="EMBL" id="KAA3670533.1"/>
    </source>
</evidence>
<evidence type="ECO:0000313" key="2">
    <source>
        <dbReference type="EMBL" id="KAA3680166.1"/>
    </source>
</evidence>